<accession>A0A7H4N5R0</accession>
<dbReference type="InterPro" id="IPR053876">
    <property type="entry name" value="Phage_int_M"/>
</dbReference>
<dbReference type="InterPro" id="IPR013762">
    <property type="entry name" value="Integrase-like_cat_sf"/>
</dbReference>
<dbReference type="PROSITE" id="PS51898">
    <property type="entry name" value="TYR_RECOMBINASE"/>
    <property type="match status" value="1"/>
</dbReference>
<gene>
    <name evidence="6" type="primary">intS_2</name>
    <name evidence="6" type="ORF">NCTC11685_02389</name>
</gene>
<evidence type="ECO:0000256" key="4">
    <source>
        <dbReference type="ARBA" id="ARBA00023172"/>
    </source>
</evidence>
<evidence type="ECO:0000256" key="3">
    <source>
        <dbReference type="ARBA" id="ARBA00023125"/>
    </source>
</evidence>
<dbReference type="GO" id="GO:0015074">
    <property type="term" value="P:DNA integration"/>
    <property type="evidence" value="ECO:0007669"/>
    <property type="project" value="UniProtKB-KW"/>
</dbReference>
<dbReference type="Gene3D" id="1.10.150.130">
    <property type="match status" value="1"/>
</dbReference>
<reference evidence="6 7" key="1">
    <citation type="submission" date="2018-06" db="EMBL/GenBank/DDBJ databases">
        <authorList>
            <consortium name="Pathogen Informatics"/>
            <person name="Doyle S."/>
        </authorList>
    </citation>
    <scope>NUCLEOTIDE SEQUENCE [LARGE SCALE GENOMIC DNA]</scope>
    <source>
        <strain evidence="6 7">NCTC11685</strain>
    </source>
</reference>
<evidence type="ECO:0000313" key="6">
    <source>
        <dbReference type="EMBL" id="STV78843.1"/>
    </source>
</evidence>
<proteinExistence type="inferred from homology"/>
<dbReference type="Proteomes" id="UP000254863">
    <property type="component" value="Unassembled WGS sequence"/>
</dbReference>
<dbReference type="SUPFAM" id="SSF56349">
    <property type="entry name" value="DNA breaking-rejoining enzymes"/>
    <property type="match status" value="1"/>
</dbReference>
<dbReference type="EMBL" id="UGMS01000001">
    <property type="protein sequence ID" value="STV78843.1"/>
    <property type="molecule type" value="Genomic_DNA"/>
</dbReference>
<keyword evidence="3" id="KW-0238">DNA-binding</keyword>
<comment type="caution">
    <text evidence="6">The sequence shown here is derived from an EMBL/GenBank/DDBJ whole genome shotgun (WGS) entry which is preliminary data.</text>
</comment>
<feature type="domain" description="Tyr recombinase" evidence="5">
    <location>
        <begin position="55"/>
        <end position="162"/>
    </location>
</feature>
<dbReference type="PANTHER" id="PTHR30629">
    <property type="entry name" value="PROPHAGE INTEGRASE"/>
    <property type="match status" value="1"/>
</dbReference>
<dbReference type="Pfam" id="PF00589">
    <property type="entry name" value="Phage_integrase"/>
    <property type="match status" value="1"/>
</dbReference>
<protein>
    <submittedName>
        <fullName evidence="6">Integrase</fullName>
    </submittedName>
</protein>
<dbReference type="PANTHER" id="PTHR30629:SF2">
    <property type="entry name" value="PROPHAGE INTEGRASE INTS-RELATED"/>
    <property type="match status" value="1"/>
</dbReference>
<evidence type="ECO:0000259" key="5">
    <source>
        <dbReference type="PROSITE" id="PS51898"/>
    </source>
</evidence>
<name>A0A7H4N5R0_9ENTR</name>
<dbReference type="InterPro" id="IPR002104">
    <property type="entry name" value="Integrase_catalytic"/>
</dbReference>
<dbReference type="Gene3D" id="1.10.443.10">
    <property type="entry name" value="Intergrase catalytic core"/>
    <property type="match status" value="1"/>
</dbReference>
<dbReference type="Pfam" id="PF22022">
    <property type="entry name" value="Phage_int_M"/>
    <property type="match status" value="1"/>
</dbReference>
<keyword evidence="2" id="KW-0229">DNA integration</keyword>
<evidence type="ECO:0000256" key="1">
    <source>
        <dbReference type="ARBA" id="ARBA00008857"/>
    </source>
</evidence>
<dbReference type="AlphaFoldDB" id="A0A7H4N5R0"/>
<dbReference type="GO" id="GO:0006310">
    <property type="term" value="P:DNA recombination"/>
    <property type="evidence" value="ECO:0007669"/>
    <property type="project" value="UniProtKB-KW"/>
</dbReference>
<dbReference type="InterPro" id="IPR050808">
    <property type="entry name" value="Phage_Integrase"/>
</dbReference>
<sequence length="162" mass="18707">MLNTLRKMEQRGVLDKLKKTRQACRQIFTYAIITGRAEHNPVSDLAGALKSPKQQHYPHLLVDQIPDFLRALSEYSGSTITRNATRLLMLTGLRTIELRASEWVDIDFDKGVWNVPAERMKMRRPHLVPISTQVRELLEEIHQLTGAREVCFPRVEMMLVSQ</sequence>
<comment type="similarity">
    <text evidence="1">Belongs to the 'phage' integrase family.</text>
</comment>
<dbReference type="InterPro" id="IPR010998">
    <property type="entry name" value="Integrase_recombinase_N"/>
</dbReference>
<evidence type="ECO:0000313" key="7">
    <source>
        <dbReference type="Proteomes" id="UP000254863"/>
    </source>
</evidence>
<dbReference type="GO" id="GO:0003677">
    <property type="term" value="F:DNA binding"/>
    <property type="evidence" value="ECO:0007669"/>
    <property type="project" value="UniProtKB-KW"/>
</dbReference>
<dbReference type="InterPro" id="IPR011010">
    <property type="entry name" value="DNA_brk_join_enz"/>
</dbReference>
<organism evidence="6 7">
    <name type="scientific">Klebsiella michiganensis</name>
    <dbReference type="NCBI Taxonomy" id="1134687"/>
    <lineage>
        <taxon>Bacteria</taxon>
        <taxon>Pseudomonadati</taxon>
        <taxon>Pseudomonadota</taxon>
        <taxon>Gammaproteobacteria</taxon>
        <taxon>Enterobacterales</taxon>
        <taxon>Enterobacteriaceae</taxon>
        <taxon>Klebsiella/Raoultella group</taxon>
        <taxon>Klebsiella</taxon>
    </lineage>
</organism>
<evidence type="ECO:0000256" key="2">
    <source>
        <dbReference type="ARBA" id="ARBA00022908"/>
    </source>
</evidence>
<keyword evidence="4" id="KW-0233">DNA recombination</keyword>